<sequence length="699" mass="79699">MDELKAFLRCSLCSEGTGKAKWTHEFHIVFMENDHVNIGKILCHNRVLTSICLNIVEKLIESPSSPTCVRVVGQNSQYASMEAFLLHTSCVDLLRLFSGEILVTKLFWLCQILEPSRGKGFGFTEPPVALDYLNPVHSLIPCPRLYQNPPKKPMPKGMIPLPVEILMMILDLVSSETLVNIFCSSSDMMTLALLYCKCHPYHFYPFIGPLSSQEDVSNVVHAIFYGFSEQKYLALDFRWRLLRIMKLHAYNIANISSSYTPHHSTELQLSPLISLRLYQTFQVSIPKYVTTLEVFTIPVNSQHYVCGIGWMIDSQLVLHGRYSNKQSHLSYHSGNTLYFIENPLGIKAVKFGNTMWVDRTSELKSEWEGCSLADGSSELLITADCLKFRSIRWLKSAVSFEETLDYESEATLIQQFGNFATESVIFKPDLRGITMYYDCVLSGIVGICLHSTTETDCIGYDTGLAKFFPIHGPNEFITDIQIRFCSSLLKTLTIGVRTNWNRYCFFGSSPSPHLEYETRIFRAPNMHFICGVYFRVERHSYIRSLGVIISPGYHRPSFPENPTILPASILTPNCEHAFSLESSAPLHGIRRILWYNDGAYYTGLRFVYHSGISEVVGRIRNNHMHEVVLSEQDIIHQVRVVSHNQKINKIEFDCEEVACQNGTQYVVGNSTARFLPTRICLLEIILMRFLDDHLALLKF</sequence>
<reference evidence="1" key="1">
    <citation type="journal article" date="2022" name="bioRxiv">
        <title>Population genetic analysis of Ophidiomyces ophidiicola, the causative agent of snake fungal disease, indicates recent introductions to the USA.</title>
        <authorList>
            <person name="Ladner J.T."/>
            <person name="Palmer J.M."/>
            <person name="Ettinger C.L."/>
            <person name="Stajich J.E."/>
            <person name="Farrell T.M."/>
            <person name="Glorioso B.M."/>
            <person name="Lawson B."/>
            <person name="Price S.J."/>
            <person name="Stengle A.G."/>
            <person name="Grear D.A."/>
            <person name="Lorch J.M."/>
        </authorList>
    </citation>
    <scope>NUCLEOTIDE SEQUENCE</scope>
    <source>
        <strain evidence="1">NWHC 24266-5</strain>
    </source>
</reference>
<evidence type="ECO:0000313" key="1">
    <source>
        <dbReference type="EMBL" id="KAI2391809.1"/>
    </source>
</evidence>
<organism evidence="1">
    <name type="scientific">Ophidiomyces ophidiicola</name>
    <dbReference type="NCBI Taxonomy" id="1387563"/>
    <lineage>
        <taxon>Eukaryota</taxon>
        <taxon>Fungi</taxon>
        <taxon>Dikarya</taxon>
        <taxon>Ascomycota</taxon>
        <taxon>Pezizomycotina</taxon>
        <taxon>Eurotiomycetes</taxon>
        <taxon>Eurotiomycetidae</taxon>
        <taxon>Onygenales</taxon>
        <taxon>Onygenaceae</taxon>
        <taxon>Ophidiomyces</taxon>
    </lineage>
</organism>
<protein>
    <submittedName>
        <fullName evidence="1">Uncharacterized protein</fullName>
    </submittedName>
</protein>
<proteinExistence type="predicted"/>
<name>A0ACB8V3E9_9EURO</name>
<gene>
    <name evidence="1" type="ORF">LOY88_001036</name>
</gene>
<dbReference type="EMBL" id="JALBCA010000010">
    <property type="protein sequence ID" value="KAI2391809.1"/>
    <property type="molecule type" value="Genomic_DNA"/>
</dbReference>
<accession>A0ACB8V3E9</accession>
<comment type="caution">
    <text evidence="1">The sequence shown here is derived from an EMBL/GenBank/DDBJ whole genome shotgun (WGS) entry which is preliminary data.</text>
</comment>